<feature type="domain" description="PTS EIIB type-2" evidence="2">
    <location>
        <begin position="1"/>
        <end position="91"/>
    </location>
</feature>
<keyword evidence="4" id="KW-1185">Reference proteome</keyword>
<sequence>MKILAVCGMGLGSSLMLRMQVEGALKELGIAGVSVEVADIATAGAAGADVIVTSPQFAPMLSNGPAKVVAIRNYMDKEEVKEKVRTALGME</sequence>
<dbReference type="InterPro" id="IPR003501">
    <property type="entry name" value="PTS_EIIB_2/3"/>
</dbReference>
<dbReference type="RefSeq" id="WP_209466821.1">
    <property type="nucleotide sequence ID" value="NZ_JAGGLG010000016.1"/>
</dbReference>
<evidence type="ECO:0000313" key="4">
    <source>
        <dbReference type="Proteomes" id="UP001519289"/>
    </source>
</evidence>
<dbReference type="Gene3D" id="3.40.50.2300">
    <property type="match status" value="1"/>
</dbReference>
<evidence type="ECO:0000256" key="1">
    <source>
        <dbReference type="ARBA" id="ARBA00022679"/>
    </source>
</evidence>
<organism evidence="3 4">
    <name type="scientific">Symbiobacterium terraclitae</name>
    <dbReference type="NCBI Taxonomy" id="557451"/>
    <lineage>
        <taxon>Bacteria</taxon>
        <taxon>Bacillati</taxon>
        <taxon>Bacillota</taxon>
        <taxon>Clostridia</taxon>
        <taxon>Eubacteriales</taxon>
        <taxon>Symbiobacteriaceae</taxon>
        <taxon>Symbiobacterium</taxon>
    </lineage>
</organism>
<reference evidence="3 4" key="1">
    <citation type="submission" date="2021-03" db="EMBL/GenBank/DDBJ databases">
        <title>Genomic Encyclopedia of Type Strains, Phase IV (KMG-IV): sequencing the most valuable type-strain genomes for metagenomic binning, comparative biology and taxonomic classification.</title>
        <authorList>
            <person name="Goeker M."/>
        </authorList>
    </citation>
    <scope>NUCLEOTIDE SEQUENCE [LARGE SCALE GENOMIC DNA]</scope>
    <source>
        <strain evidence="3 4">DSM 27138</strain>
    </source>
</reference>
<accession>A0ABS4JT38</accession>
<evidence type="ECO:0000259" key="2">
    <source>
        <dbReference type="PROSITE" id="PS51099"/>
    </source>
</evidence>
<dbReference type="PROSITE" id="PS51099">
    <property type="entry name" value="PTS_EIIB_TYPE_2"/>
    <property type="match status" value="1"/>
</dbReference>
<keyword evidence="1" id="KW-0808">Transferase</keyword>
<evidence type="ECO:0000313" key="3">
    <source>
        <dbReference type="EMBL" id="MBP2018695.1"/>
    </source>
</evidence>
<gene>
    <name evidence="3" type="ORF">J2Z79_002110</name>
</gene>
<dbReference type="Proteomes" id="UP001519289">
    <property type="component" value="Unassembled WGS sequence"/>
</dbReference>
<protein>
    <submittedName>
        <fullName evidence="3">PTS system ascorbate-specific IIB component</fullName>
    </submittedName>
</protein>
<dbReference type="InterPro" id="IPR013011">
    <property type="entry name" value="PTS_EIIB_2"/>
</dbReference>
<name>A0ABS4JT38_9FIRM</name>
<dbReference type="EMBL" id="JAGGLG010000016">
    <property type="protein sequence ID" value="MBP2018695.1"/>
    <property type="molecule type" value="Genomic_DNA"/>
</dbReference>
<dbReference type="InterPro" id="IPR036095">
    <property type="entry name" value="PTS_EIIB-like_sf"/>
</dbReference>
<dbReference type="Pfam" id="PF02302">
    <property type="entry name" value="PTS_IIB"/>
    <property type="match status" value="1"/>
</dbReference>
<comment type="caution">
    <text evidence="3">The sequence shown here is derived from an EMBL/GenBank/DDBJ whole genome shotgun (WGS) entry which is preliminary data.</text>
</comment>
<dbReference type="CDD" id="cd05563">
    <property type="entry name" value="PTS_IIB_ascorbate"/>
    <property type="match status" value="1"/>
</dbReference>
<dbReference type="SUPFAM" id="SSF52794">
    <property type="entry name" value="PTS system IIB component-like"/>
    <property type="match status" value="1"/>
</dbReference>
<proteinExistence type="predicted"/>